<dbReference type="CDD" id="cd00038">
    <property type="entry name" value="CAP_ED"/>
    <property type="match status" value="2"/>
</dbReference>
<dbReference type="Proteomes" id="UP000001548">
    <property type="component" value="Unassembled WGS sequence"/>
</dbReference>
<dbReference type="VEuPathDB" id="GiardiaDB:GL50803_5768"/>
<name>A8B391_GIAIC</name>
<proteinExistence type="predicted"/>
<reference evidence="1 2" key="1">
    <citation type="journal article" date="2007" name="Science">
        <title>Genomic minimalism in the early diverging intestinal parasite Giardia lamblia.</title>
        <authorList>
            <person name="Morrison H.G."/>
            <person name="McArthur A.G."/>
            <person name="Gillin F.D."/>
            <person name="Aley S.B."/>
            <person name="Adam R.D."/>
            <person name="Olsen G.J."/>
            <person name="Best A.A."/>
            <person name="Cande W.Z."/>
            <person name="Chen F."/>
            <person name="Cipriano M.J."/>
            <person name="Davids B.J."/>
            <person name="Dawson S.C."/>
            <person name="Elmendorf H.G."/>
            <person name="Hehl A.B."/>
            <person name="Holder M.E."/>
            <person name="Huse S.M."/>
            <person name="Kim U.U."/>
            <person name="Lasek-Nesselquist E."/>
            <person name="Manning G."/>
            <person name="Nigam A."/>
            <person name="Nixon J.E."/>
            <person name="Palm D."/>
            <person name="Passamaneck N.E."/>
            <person name="Prabhu A."/>
            <person name="Reich C.I."/>
            <person name="Reiner D.S."/>
            <person name="Samuelson J."/>
            <person name="Svard S.G."/>
            <person name="Sogin M.L."/>
        </authorList>
    </citation>
    <scope>NUCLEOTIDE SEQUENCE [LARGE SCALE GENOMIC DNA]</scope>
    <source>
        <strain evidence="1 2">WB C6</strain>
    </source>
</reference>
<dbReference type="SUPFAM" id="SSF51206">
    <property type="entry name" value="cAMP-binding domain-like"/>
    <property type="match status" value="2"/>
</dbReference>
<dbReference type="AlphaFoldDB" id="A8B391"/>
<dbReference type="GeneID" id="5703082"/>
<comment type="caution">
    <text evidence="1">The sequence shown here is derived from an EMBL/GenBank/DDBJ whole genome shotgun (WGS) entry which is preliminary data.</text>
</comment>
<dbReference type="InterPro" id="IPR000595">
    <property type="entry name" value="cNMP-bd_dom"/>
</dbReference>
<evidence type="ECO:0000313" key="1">
    <source>
        <dbReference type="EMBL" id="KAE8303125.1"/>
    </source>
</evidence>
<dbReference type="OMA" id="MAFRECL"/>
<dbReference type="EMBL" id="AACB03000003">
    <property type="protein sequence ID" value="KAE8303125.1"/>
    <property type="molecule type" value="Genomic_DNA"/>
</dbReference>
<dbReference type="InterPro" id="IPR018490">
    <property type="entry name" value="cNMP-bd_dom_sf"/>
</dbReference>
<sequence length="369" mass="40699">MASQDEDDLMKNRRIVQRPEQDLATLLVEALRKDAHCQESHRKLDEYLSTHQVNMAFRECLLTLLEDMPEDPFAAIVYRLCMIQRARTSERTVSLDCTAPHAIRLNNVALDDQILNLVKTHPHLSSLSPQLMSNLRTMFVLKEYPPGSTLYRVDEPTDGLVFILFGKVFARYRNGDAAILSVGQFFGEQCCLPVPGKLHFTASVYDPLTDKPTGVVQGQGSQAGAPEATANQPTKVCTAVLPRVAYIKMIFNQRRSLLSGNAIVHYLKDKFTSLTDDETSFVASLGEVKVFAKGDSIVTANEVTSCLLIVVDGYGDGFQEGSIFGCESVFIGKGETRTAVCETATECIAIPASELKARGTLFHKMAKVL</sequence>
<dbReference type="Gene3D" id="2.60.120.10">
    <property type="entry name" value="Jelly Rolls"/>
    <property type="match status" value="2"/>
</dbReference>
<dbReference type="PROSITE" id="PS50042">
    <property type="entry name" value="CNMP_BINDING_3"/>
    <property type="match status" value="1"/>
</dbReference>
<dbReference type="KEGG" id="gla:GL50803_005768"/>
<organism evidence="1 2">
    <name type="scientific">Giardia intestinalis (strain ATCC 50803 / WB clone C6)</name>
    <name type="common">Giardia lamblia</name>
    <dbReference type="NCBI Taxonomy" id="184922"/>
    <lineage>
        <taxon>Eukaryota</taxon>
        <taxon>Metamonada</taxon>
        <taxon>Diplomonadida</taxon>
        <taxon>Hexamitidae</taxon>
        <taxon>Giardiinae</taxon>
        <taxon>Giardia</taxon>
    </lineage>
</organism>
<keyword evidence="2" id="KW-1185">Reference proteome</keyword>
<dbReference type="InterPro" id="IPR014710">
    <property type="entry name" value="RmlC-like_jellyroll"/>
</dbReference>
<evidence type="ECO:0000313" key="2">
    <source>
        <dbReference type="Proteomes" id="UP000001548"/>
    </source>
</evidence>
<gene>
    <name evidence="1" type="ORF">GL50803_005768</name>
</gene>
<protein>
    <submittedName>
        <fullName evidence="1">Transcription factor, CAP family protein</fullName>
    </submittedName>
</protein>
<accession>A8B391</accession>
<dbReference type="HOGENOM" id="CLU_751092_0_0_1"/>
<dbReference type="RefSeq" id="XP_001710155.1">
    <property type="nucleotide sequence ID" value="XM_001710103.1"/>
</dbReference>